<dbReference type="AlphaFoldDB" id="A0A6J7F5J2"/>
<feature type="transmembrane region" description="Helical" evidence="1">
    <location>
        <begin position="66"/>
        <end position="95"/>
    </location>
</feature>
<organism evidence="2">
    <name type="scientific">freshwater metagenome</name>
    <dbReference type="NCBI Taxonomy" id="449393"/>
    <lineage>
        <taxon>unclassified sequences</taxon>
        <taxon>metagenomes</taxon>
        <taxon>ecological metagenomes</taxon>
    </lineage>
</organism>
<sequence>MLKRLLIFGYPLLEVSTAWALIIWLGFGWTFVIYVSGIPIGWLVFKHAGRRALDAAHRQEVPPATLAFQVLAGVLFMIPGIWTDIFALLCLIPYLQKRMSAPFANMSTSPGNINWRMSSWSQGSEIIEGVVIHENDDPFDSGSIER</sequence>
<dbReference type="NCBIfam" id="NF008528">
    <property type="entry name" value="PRK11463.1-2"/>
    <property type="match status" value="1"/>
</dbReference>
<dbReference type="EMBL" id="CAFBPZ010000143">
    <property type="protein sequence ID" value="CAB5042496.1"/>
    <property type="molecule type" value="Genomic_DNA"/>
</dbReference>
<protein>
    <submittedName>
        <fullName evidence="2">Unannotated protein</fullName>
    </submittedName>
</protein>
<dbReference type="InterPro" id="IPR007313">
    <property type="entry name" value="FxsA"/>
</dbReference>
<keyword evidence="1" id="KW-0472">Membrane</keyword>
<keyword evidence="1" id="KW-0812">Transmembrane</keyword>
<gene>
    <name evidence="2" type="ORF">UFOPK3495_00200</name>
    <name evidence="3" type="ORF">UFOPK4237_01546</name>
</gene>
<evidence type="ECO:0000313" key="2">
    <source>
        <dbReference type="EMBL" id="CAB4889048.1"/>
    </source>
</evidence>
<feature type="transmembrane region" description="Helical" evidence="1">
    <location>
        <begin position="20"/>
        <end position="45"/>
    </location>
</feature>
<evidence type="ECO:0000256" key="1">
    <source>
        <dbReference type="SAM" id="Phobius"/>
    </source>
</evidence>
<dbReference type="Pfam" id="PF04186">
    <property type="entry name" value="FxsA"/>
    <property type="match status" value="1"/>
</dbReference>
<dbReference type="EMBL" id="CAFBMC010000005">
    <property type="protein sequence ID" value="CAB4889048.1"/>
    <property type="molecule type" value="Genomic_DNA"/>
</dbReference>
<dbReference type="GO" id="GO:0016020">
    <property type="term" value="C:membrane"/>
    <property type="evidence" value="ECO:0007669"/>
    <property type="project" value="InterPro"/>
</dbReference>
<keyword evidence="1" id="KW-1133">Transmembrane helix</keyword>
<name>A0A6J7F5J2_9ZZZZ</name>
<accession>A0A6J7F5J2</accession>
<dbReference type="PANTHER" id="PTHR35335:SF1">
    <property type="entry name" value="UPF0716 PROTEIN FXSA"/>
    <property type="match status" value="1"/>
</dbReference>
<evidence type="ECO:0000313" key="3">
    <source>
        <dbReference type="EMBL" id="CAB5042496.1"/>
    </source>
</evidence>
<reference evidence="2" key="1">
    <citation type="submission" date="2020-05" db="EMBL/GenBank/DDBJ databases">
        <authorList>
            <person name="Chiriac C."/>
            <person name="Salcher M."/>
            <person name="Ghai R."/>
            <person name="Kavagutti S V."/>
        </authorList>
    </citation>
    <scope>NUCLEOTIDE SEQUENCE</scope>
</reference>
<dbReference type="PANTHER" id="PTHR35335">
    <property type="entry name" value="UPF0716 PROTEIN FXSA"/>
    <property type="match status" value="1"/>
</dbReference>
<proteinExistence type="predicted"/>